<dbReference type="SUPFAM" id="SSF81383">
    <property type="entry name" value="F-box domain"/>
    <property type="match status" value="1"/>
</dbReference>
<organism evidence="2">
    <name type="scientific">Diabrotica virgifera virgifera</name>
    <name type="common">western corn rootworm</name>
    <dbReference type="NCBI Taxonomy" id="50390"/>
    <lineage>
        <taxon>Eukaryota</taxon>
        <taxon>Metazoa</taxon>
        <taxon>Ecdysozoa</taxon>
        <taxon>Arthropoda</taxon>
        <taxon>Hexapoda</taxon>
        <taxon>Insecta</taxon>
        <taxon>Pterygota</taxon>
        <taxon>Neoptera</taxon>
        <taxon>Endopterygota</taxon>
        <taxon>Coleoptera</taxon>
        <taxon>Polyphaga</taxon>
        <taxon>Cucujiformia</taxon>
        <taxon>Chrysomeloidea</taxon>
        <taxon>Chrysomelidae</taxon>
        <taxon>Galerucinae</taxon>
        <taxon>Diabroticina</taxon>
        <taxon>Diabroticites</taxon>
        <taxon>Diabrotica</taxon>
    </lineage>
</organism>
<dbReference type="InParanoid" id="A0A6P7FJD6"/>
<sequence>MSRLSVKSFCEPSISETNIASLPDEILLHIFSMITQIDLYRNVRLVCTRWNRLSHCSILWKKINDKEDIPFRVLCKWIRDSPLLKELHLEDRRITQMVILCDTVKKFCKDLEMVSYPEISTESFKF</sequence>
<dbReference type="InterPro" id="IPR036047">
    <property type="entry name" value="F-box-like_dom_sf"/>
</dbReference>
<dbReference type="KEGG" id="dvv:114328613"/>
<evidence type="ECO:0000313" key="2">
    <source>
        <dbReference type="RefSeq" id="XP_028133305.1"/>
    </source>
</evidence>
<protein>
    <submittedName>
        <fullName evidence="2">Uncharacterized protein LOC114328613</fullName>
    </submittedName>
</protein>
<dbReference type="OrthoDB" id="10257471at2759"/>
<feature type="domain" description="F-box" evidence="1">
    <location>
        <begin position="16"/>
        <end position="63"/>
    </location>
</feature>
<evidence type="ECO:0000259" key="1">
    <source>
        <dbReference type="PROSITE" id="PS50181"/>
    </source>
</evidence>
<name>A0A6P7FJD6_DIAVI</name>
<dbReference type="RefSeq" id="XP_028133305.1">
    <property type="nucleotide sequence ID" value="XM_028277504.1"/>
</dbReference>
<dbReference type="Pfam" id="PF12937">
    <property type="entry name" value="F-box-like"/>
    <property type="match status" value="1"/>
</dbReference>
<dbReference type="Gene3D" id="1.20.1280.50">
    <property type="match status" value="1"/>
</dbReference>
<dbReference type="AlphaFoldDB" id="A0A6P7FJD6"/>
<accession>A0A6P7FJD6</accession>
<dbReference type="PROSITE" id="PS50181">
    <property type="entry name" value="FBOX"/>
    <property type="match status" value="1"/>
</dbReference>
<proteinExistence type="predicted"/>
<dbReference type="InterPro" id="IPR001810">
    <property type="entry name" value="F-box_dom"/>
</dbReference>
<gene>
    <name evidence="2" type="primary">LOC114328613</name>
</gene>
<reference evidence="2" key="1">
    <citation type="submission" date="2025-08" db="UniProtKB">
        <authorList>
            <consortium name="RefSeq"/>
        </authorList>
    </citation>
    <scope>IDENTIFICATION</scope>
    <source>
        <tissue evidence="2">Whole insect</tissue>
    </source>
</reference>